<evidence type="ECO:0000259" key="1">
    <source>
        <dbReference type="Pfam" id="PF13472"/>
    </source>
</evidence>
<comment type="caution">
    <text evidence="2">The sequence shown here is derived from an EMBL/GenBank/DDBJ whole genome shotgun (WGS) entry which is preliminary data.</text>
</comment>
<gene>
    <name evidence="2" type="ORF">JJJ17_07750</name>
</gene>
<dbReference type="InterPro" id="IPR036514">
    <property type="entry name" value="SGNH_hydro_sf"/>
</dbReference>
<dbReference type="Gene3D" id="3.40.50.1110">
    <property type="entry name" value="SGNH hydrolase"/>
    <property type="match status" value="1"/>
</dbReference>
<protein>
    <submittedName>
        <fullName evidence="2">SGNH/GDSL hydrolase family protein</fullName>
    </submittedName>
</protein>
<dbReference type="PANTHER" id="PTHR30383">
    <property type="entry name" value="THIOESTERASE 1/PROTEASE 1/LYSOPHOSPHOLIPASE L1"/>
    <property type="match status" value="1"/>
</dbReference>
<feature type="domain" description="SGNH hydrolase-type esterase" evidence="1">
    <location>
        <begin position="452"/>
        <end position="590"/>
    </location>
</feature>
<name>A0A934SEC3_9RHOB</name>
<reference evidence="2" key="1">
    <citation type="submission" date="2021-01" db="EMBL/GenBank/DDBJ databases">
        <title>Paracoccus amoyensis sp. nov., isolated from the surface seawater along the coast of Xiamen Island, China.</title>
        <authorList>
            <person name="Lyu L."/>
        </authorList>
    </citation>
    <scope>NUCLEOTIDE SEQUENCE</scope>
    <source>
        <strain evidence="2">MJ17</strain>
    </source>
</reference>
<dbReference type="InterPro" id="IPR013830">
    <property type="entry name" value="SGNH_hydro"/>
</dbReference>
<dbReference type="GO" id="GO:0004622">
    <property type="term" value="F:phosphatidylcholine lysophospholipase activity"/>
    <property type="evidence" value="ECO:0007669"/>
    <property type="project" value="TreeGrafter"/>
</dbReference>
<dbReference type="Pfam" id="PF13472">
    <property type="entry name" value="Lipase_GDSL_2"/>
    <property type="match status" value="1"/>
</dbReference>
<proteinExistence type="predicted"/>
<dbReference type="Proteomes" id="UP000640485">
    <property type="component" value="Unassembled WGS sequence"/>
</dbReference>
<evidence type="ECO:0000313" key="3">
    <source>
        <dbReference type="Proteomes" id="UP000640485"/>
    </source>
</evidence>
<evidence type="ECO:0000313" key="2">
    <source>
        <dbReference type="EMBL" id="MBK4215814.1"/>
    </source>
</evidence>
<keyword evidence="3" id="KW-1185">Reference proteome</keyword>
<dbReference type="AlphaFoldDB" id="A0A934SEC3"/>
<keyword evidence="2" id="KW-0378">Hydrolase</keyword>
<dbReference type="SUPFAM" id="SSF52266">
    <property type="entry name" value="SGNH hydrolase"/>
    <property type="match status" value="1"/>
</dbReference>
<dbReference type="RefSeq" id="WP_200685159.1">
    <property type="nucleotide sequence ID" value="NZ_JAEPRQ010000002.1"/>
</dbReference>
<accession>A0A934SEC3</accession>
<sequence>MAIPDDINRLLRDHVRYSGDGLPNAPVNAPLPVGDPRSGVFDPGKHALRQLMLLIVQTMGDPDALQDILDGLSGKADIRFAGKMFATRQQVIDLGQGNLPASLSRITTIEGNHLVIRGPANQVDDPLFATAPYWGVATRIANDVALAAALSLKADTEALDLGLSQKASVALEHAVKLDGDALRVTDAIGFEFWQFARNAISAMGRPVMDFSDTSALRLVDPAGFEIFYASIDGLRWMGLPISAPEDRAAALSGITQQTPRPMQRWRKARAGVVQRLSRARIACIGDSNTSGHAALDGASKRAYSYPAALAQIAGDYRPSWANVFGNAVPVGSGGSGYQDYDPRVTTLPAGWGLSGASSIGGSMWRNTSTTNAVVFDPGIVWDRAEVWVAVDIAATLELGVPGARISFSPAIGSVQKLTYTAPTAADQVLEIARVSGPVQIIGWHCYDSTSPGLDVLNCGRTSWRTDQYADQSAYHSPLTALPSLDADLWLVQLGLNDFNQNRSPADYRTSLTAIVDRAAAIGVPVVLIVSMSPGVSRDHPWQAYADVIRTLGAERNLPVLDVGVRFGPFAEGAANGFIADSLHPNAYGYAETARLIYNLLNL</sequence>
<dbReference type="PANTHER" id="PTHR30383:SF5">
    <property type="entry name" value="SGNH HYDROLASE-TYPE ESTERASE DOMAIN-CONTAINING PROTEIN"/>
    <property type="match status" value="1"/>
</dbReference>
<dbReference type="InterPro" id="IPR051532">
    <property type="entry name" value="Ester_Hydrolysis_Enzymes"/>
</dbReference>
<organism evidence="2 3">
    <name type="scientific">Paracoccus caeni</name>
    <dbReference type="NCBI Taxonomy" id="657651"/>
    <lineage>
        <taxon>Bacteria</taxon>
        <taxon>Pseudomonadati</taxon>
        <taxon>Pseudomonadota</taxon>
        <taxon>Alphaproteobacteria</taxon>
        <taxon>Rhodobacterales</taxon>
        <taxon>Paracoccaceae</taxon>
        <taxon>Paracoccus</taxon>
    </lineage>
</organism>
<dbReference type="EMBL" id="JAEPRQ010000002">
    <property type="protein sequence ID" value="MBK4215814.1"/>
    <property type="molecule type" value="Genomic_DNA"/>
</dbReference>